<name>A0A4R7VB50_9PSEU</name>
<keyword evidence="1" id="KW-0812">Transmembrane</keyword>
<dbReference type="RefSeq" id="WP_166664288.1">
    <property type="nucleotide sequence ID" value="NZ_SOCP01000011.1"/>
</dbReference>
<dbReference type="EMBL" id="SOCP01000011">
    <property type="protein sequence ID" value="TDV46244.1"/>
    <property type="molecule type" value="Genomic_DNA"/>
</dbReference>
<organism evidence="2 3">
    <name type="scientific">Actinophytocola oryzae</name>
    <dbReference type="NCBI Taxonomy" id="502181"/>
    <lineage>
        <taxon>Bacteria</taxon>
        <taxon>Bacillati</taxon>
        <taxon>Actinomycetota</taxon>
        <taxon>Actinomycetes</taxon>
        <taxon>Pseudonocardiales</taxon>
        <taxon>Pseudonocardiaceae</taxon>
    </lineage>
</organism>
<evidence type="ECO:0000313" key="2">
    <source>
        <dbReference type="EMBL" id="TDV46244.1"/>
    </source>
</evidence>
<evidence type="ECO:0008006" key="4">
    <source>
        <dbReference type="Google" id="ProtNLM"/>
    </source>
</evidence>
<protein>
    <recommendedName>
        <fullName evidence="4">Major facilitator superfamily (MFS) profile domain-containing protein</fullName>
    </recommendedName>
</protein>
<sequence>MSKEVVVIILLAVAGFLIGGVYSTYRTAKLLAVILGLAAAVAVGGAIVWMAS</sequence>
<feature type="transmembrane region" description="Helical" evidence="1">
    <location>
        <begin position="6"/>
        <end position="23"/>
    </location>
</feature>
<comment type="caution">
    <text evidence="2">The sequence shown here is derived from an EMBL/GenBank/DDBJ whole genome shotgun (WGS) entry which is preliminary data.</text>
</comment>
<evidence type="ECO:0000313" key="3">
    <source>
        <dbReference type="Proteomes" id="UP000294927"/>
    </source>
</evidence>
<evidence type="ECO:0000256" key="1">
    <source>
        <dbReference type="SAM" id="Phobius"/>
    </source>
</evidence>
<proteinExistence type="predicted"/>
<keyword evidence="1" id="KW-0472">Membrane</keyword>
<reference evidence="2 3" key="1">
    <citation type="submission" date="2019-03" db="EMBL/GenBank/DDBJ databases">
        <title>Genomic Encyclopedia of Archaeal and Bacterial Type Strains, Phase II (KMG-II): from individual species to whole genera.</title>
        <authorList>
            <person name="Goeker M."/>
        </authorList>
    </citation>
    <scope>NUCLEOTIDE SEQUENCE [LARGE SCALE GENOMIC DNA]</scope>
    <source>
        <strain evidence="2 3">DSM 45499</strain>
    </source>
</reference>
<accession>A0A4R7VB50</accession>
<keyword evidence="3" id="KW-1185">Reference proteome</keyword>
<dbReference type="AlphaFoldDB" id="A0A4R7VB50"/>
<dbReference type="Proteomes" id="UP000294927">
    <property type="component" value="Unassembled WGS sequence"/>
</dbReference>
<gene>
    <name evidence="2" type="ORF">CLV71_111202</name>
</gene>
<feature type="transmembrane region" description="Helical" evidence="1">
    <location>
        <begin position="30"/>
        <end position="51"/>
    </location>
</feature>
<keyword evidence="1" id="KW-1133">Transmembrane helix</keyword>